<dbReference type="Gene3D" id="3.30.70.1230">
    <property type="entry name" value="Nucleotide cyclase"/>
    <property type="match status" value="1"/>
</dbReference>
<organism evidence="1">
    <name type="scientific">marine sediment metagenome</name>
    <dbReference type="NCBI Taxonomy" id="412755"/>
    <lineage>
        <taxon>unclassified sequences</taxon>
        <taxon>metagenomes</taxon>
        <taxon>ecological metagenomes</taxon>
    </lineage>
</organism>
<accession>X0UE65</accession>
<comment type="caution">
    <text evidence="1">The sequence shown here is derived from an EMBL/GenBank/DDBJ whole genome shotgun (WGS) entry which is preliminary data.</text>
</comment>
<reference evidence="1" key="1">
    <citation type="journal article" date="2014" name="Front. Microbiol.">
        <title>High frequency of phylogenetically diverse reductive dehalogenase-homologous genes in deep subseafloor sedimentary metagenomes.</title>
        <authorList>
            <person name="Kawai M."/>
            <person name="Futagami T."/>
            <person name="Toyoda A."/>
            <person name="Takaki Y."/>
            <person name="Nishi S."/>
            <person name="Hori S."/>
            <person name="Arai W."/>
            <person name="Tsubouchi T."/>
            <person name="Morono Y."/>
            <person name="Uchiyama I."/>
            <person name="Ito T."/>
            <person name="Fujiyama A."/>
            <person name="Inagaki F."/>
            <person name="Takami H."/>
        </authorList>
    </citation>
    <scope>NUCLEOTIDE SEQUENCE</scope>
    <source>
        <strain evidence="1">Expedition CK06-06</strain>
    </source>
</reference>
<protein>
    <recommendedName>
        <fullName evidence="2">Guanylate cyclase domain-containing protein</fullName>
    </recommendedName>
</protein>
<gene>
    <name evidence="1" type="ORF">S01H1_34486</name>
</gene>
<name>X0UE65_9ZZZZ</name>
<feature type="non-terminal residue" evidence="1">
    <location>
        <position position="271"/>
    </location>
</feature>
<evidence type="ECO:0008006" key="2">
    <source>
        <dbReference type="Google" id="ProtNLM"/>
    </source>
</evidence>
<feature type="non-terminal residue" evidence="1">
    <location>
        <position position="1"/>
    </location>
</feature>
<dbReference type="AlphaFoldDB" id="X0UE65"/>
<evidence type="ECO:0000313" key="1">
    <source>
        <dbReference type="EMBL" id="GAG04039.1"/>
    </source>
</evidence>
<dbReference type="SUPFAM" id="SSF55073">
    <property type="entry name" value="Nucleotide cyclase"/>
    <property type="match status" value="1"/>
</dbReference>
<dbReference type="InterPro" id="IPR029787">
    <property type="entry name" value="Nucleotide_cyclase"/>
</dbReference>
<sequence>KNLTLQEYDDMLGDFQDTMFEVVSHHLDYFGYKGHGIDSEWSISGDELRVFLYSENMDFDIRNVLLIATKIKLAWLSSNFNQRVLREQRLVSRIGVGINCGRVIKDVRPWRVKIGKAEPNIEGYAINLTKRIESASREGNVYQIMVGASLYKRCQQNSQLNVAFSNPKSLVFKGLGQKIPVYEVTSFVNFEIMSSMPVSLQEGLLEKIESTVRDAMPEPWIFIVLLRSYISMLNSSNDEGIDLKALEIGQQALEVVEYKPVIYNILGWLHT</sequence>
<proteinExistence type="predicted"/>
<dbReference type="EMBL" id="BARS01021475">
    <property type="protein sequence ID" value="GAG04039.1"/>
    <property type="molecule type" value="Genomic_DNA"/>
</dbReference>